<evidence type="ECO:0000313" key="1">
    <source>
        <dbReference type="EMBL" id="TEA27556.1"/>
    </source>
</evidence>
<dbReference type="EMBL" id="AWGA01000033">
    <property type="protein sequence ID" value="TEA27556.1"/>
    <property type="molecule type" value="Genomic_DNA"/>
</dbReference>
<dbReference type="Gene3D" id="6.10.280.50">
    <property type="match status" value="1"/>
</dbReference>
<name>A0AB94IDL4_9GAMM</name>
<reference evidence="1 2" key="1">
    <citation type="journal article" date="2014" name="Appl. Environ. Microbiol.">
        <title>Genomic features of a bumble bee symbiont reflect its host environment.</title>
        <authorList>
            <person name="Martinson V.G."/>
            <person name="Magoc T."/>
            <person name="Koch H."/>
            <person name="Salzberg S.L."/>
            <person name="Moran N.A."/>
        </authorList>
    </citation>
    <scope>NUCLEOTIDE SEQUENCE [LARGE SCALE GENOMIC DNA]</scope>
    <source>
        <strain evidence="1 2">Bimp</strain>
    </source>
</reference>
<dbReference type="AlphaFoldDB" id="A0AB94IDL4"/>
<organism evidence="1 2">
    <name type="scientific">Candidatus Schmidhempelia bombi str. Bimp</name>
    <dbReference type="NCBI Taxonomy" id="1387197"/>
    <lineage>
        <taxon>Bacteria</taxon>
        <taxon>Pseudomonadati</taxon>
        <taxon>Pseudomonadota</taxon>
        <taxon>Gammaproteobacteria</taxon>
        <taxon>Orbales</taxon>
        <taxon>Orbaceae</taxon>
        <taxon>Candidatus Schmidhempelia</taxon>
    </lineage>
</organism>
<sequence length="78" mass="9103">MFPEYRDLISKLKNSDLRFQKLFTQHNELDQKIKNIESGIIVDTSKAVDTLKKEKLKLKGEIHDILKKAAEKWQDSSS</sequence>
<dbReference type="Pfam" id="PF04325">
    <property type="entry name" value="DUF465"/>
    <property type="match status" value="1"/>
</dbReference>
<accession>A0AB94IDL4</accession>
<dbReference type="InterPro" id="IPR038444">
    <property type="entry name" value="DUF465_sf"/>
</dbReference>
<proteinExistence type="predicted"/>
<evidence type="ECO:0000313" key="2">
    <source>
        <dbReference type="Proteomes" id="UP000506160"/>
    </source>
</evidence>
<dbReference type="InterPro" id="IPR007420">
    <property type="entry name" value="DUF465"/>
</dbReference>
<comment type="caution">
    <text evidence="1">The sequence shown here is derived from an EMBL/GenBank/DDBJ whole genome shotgun (WGS) entry which is preliminary data.</text>
</comment>
<protein>
    <submittedName>
        <fullName evidence="1">DUF465 domain-containing protein</fullName>
    </submittedName>
</protein>
<dbReference type="RefSeq" id="WP_024495755.1">
    <property type="nucleotide sequence ID" value="NZ_AWGA01000033.1"/>
</dbReference>
<dbReference type="Proteomes" id="UP000506160">
    <property type="component" value="Unassembled WGS sequence"/>
</dbReference>
<keyword evidence="2" id="KW-1185">Reference proteome</keyword>
<gene>
    <name evidence="1" type="ORF">O970_03310</name>
</gene>